<organism evidence="2">
    <name type="scientific">marine sediment metagenome</name>
    <dbReference type="NCBI Taxonomy" id="412755"/>
    <lineage>
        <taxon>unclassified sequences</taxon>
        <taxon>metagenomes</taxon>
        <taxon>ecological metagenomes</taxon>
    </lineage>
</organism>
<proteinExistence type="predicted"/>
<keyword evidence="1" id="KW-0812">Transmembrane</keyword>
<gene>
    <name evidence="2" type="ORF">LCGC14_1229560</name>
</gene>
<feature type="transmembrane region" description="Helical" evidence="1">
    <location>
        <begin position="42"/>
        <end position="63"/>
    </location>
</feature>
<evidence type="ECO:0000313" key="2">
    <source>
        <dbReference type="EMBL" id="KKM91330.1"/>
    </source>
</evidence>
<dbReference type="AlphaFoldDB" id="A0A0F9NR95"/>
<feature type="transmembrane region" description="Helical" evidence="1">
    <location>
        <begin position="188"/>
        <end position="208"/>
    </location>
</feature>
<keyword evidence="1" id="KW-0472">Membrane</keyword>
<keyword evidence="1" id="KW-1133">Transmembrane helix</keyword>
<feature type="transmembrane region" description="Helical" evidence="1">
    <location>
        <begin position="153"/>
        <end position="176"/>
    </location>
</feature>
<dbReference type="EMBL" id="LAZR01006548">
    <property type="protein sequence ID" value="KKM91330.1"/>
    <property type="molecule type" value="Genomic_DNA"/>
</dbReference>
<reference evidence="2" key="1">
    <citation type="journal article" date="2015" name="Nature">
        <title>Complex archaea that bridge the gap between prokaryotes and eukaryotes.</title>
        <authorList>
            <person name="Spang A."/>
            <person name="Saw J.H."/>
            <person name="Jorgensen S.L."/>
            <person name="Zaremba-Niedzwiedzka K."/>
            <person name="Martijn J."/>
            <person name="Lind A.E."/>
            <person name="van Eijk R."/>
            <person name="Schleper C."/>
            <person name="Guy L."/>
            <person name="Ettema T.J."/>
        </authorList>
    </citation>
    <scope>NUCLEOTIDE SEQUENCE</scope>
</reference>
<name>A0A0F9NR95_9ZZZZ</name>
<feature type="transmembrane region" description="Helical" evidence="1">
    <location>
        <begin position="12"/>
        <end position="30"/>
    </location>
</feature>
<feature type="transmembrane region" description="Helical" evidence="1">
    <location>
        <begin position="93"/>
        <end position="115"/>
    </location>
</feature>
<sequence length="369" mass="41990">MLFIIFDPLERFFSSVAIIALIFCSILYISKGLKRETLDEKILMFAFASFWTSIALIRVFFYFTDFFLEGSYTGDLSIIFQTYSATRYIFLYFYLYLYIYVLVNVVSLSIMYIWFSIRSKKEFQAISSVMTIGFAVFLMGWAFEIFIIKAESIIPPAVPSIFVLIGALVAFAPLIINLEFFSKRIANLLVIVSIGFILLFLSLTIFATLDMEGIVIIIIVVAAFVLAIVVIYLVVLVLKSVISPSTAVLSLGEKAELKDFMKMFTKPQGFTEEEVAFHREKKICLVCKNRISRFNYVCPECDALYCIKCSNALTDLENECWVCNTAFDESRALEAVKKPEKAVEIEDEIIVDTGTSIQKTPHKKKVNKS</sequence>
<evidence type="ECO:0000256" key="1">
    <source>
        <dbReference type="SAM" id="Phobius"/>
    </source>
</evidence>
<feature type="transmembrane region" description="Helical" evidence="1">
    <location>
        <begin position="127"/>
        <end position="147"/>
    </location>
</feature>
<feature type="transmembrane region" description="Helical" evidence="1">
    <location>
        <begin position="214"/>
        <end position="238"/>
    </location>
</feature>
<comment type="caution">
    <text evidence="2">The sequence shown here is derived from an EMBL/GenBank/DDBJ whole genome shotgun (WGS) entry which is preliminary data.</text>
</comment>
<protein>
    <submittedName>
        <fullName evidence="2">Uncharacterized protein</fullName>
    </submittedName>
</protein>
<accession>A0A0F9NR95</accession>